<dbReference type="Proteomes" id="UP000006633">
    <property type="component" value="Chromosome"/>
</dbReference>
<dbReference type="eggNOG" id="COG2055">
    <property type="taxonomic scope" value="Bacteria"/>
</dbReference>
<evidence type="ECO:0000256" key="2">
    <source>
        <dbReference type="ARBA" id="ARBA00023002"/>
    </source>
</evidence>
<dbReference type="GO" id="GO:0016491">
    <property type="term" value="F:oxidoreductase activity"/>
    <property type="evidence" value="ECO:0007669"/>
    <property type="project" value="UniProtKB-KW"/>
</dbReference>
<dbReference type="InterPro" id="IPR003767">
    <property type="entry name" value="Malate/L-lactate_DH-like"/>
</dbReference>
<comment type="similarity">
    <text evidence="1">Belongs to the LDH2/MDH2 oxidoreductase family.</text>
</comment>
<gene>
    <name evidence="3" type="ordered locus">Snov_4339</name>
</gene>
<dbReference type="Pfam" id="PF02615">
    <property type="entry name" value="Ldh_2"/>
    <property type="match status" value="1"/>
</dbReference>
<dbReference type="InterPro" id="IPR043143">
    <property type="entry name" value="Mal/L-sulf/L-lact_DH-like_NADP"/>
</dbReference>
<sequence length="356" mass="37744">MPNSHTIKVAELLDFSTAIYMAAGLNRADAELCADTLVQADLWGHQSHGVMRLPWYVARLKSGVVKVDARPELVVDAGAVAVVDGRDAMGQVVTAFGMKDAIRRAKLHGVGAVALRNSNHFGTAMYFTLEAARAGCVGFLSTNASPAMAPWGGRVKTVGTNPWSWAAPAGQHAPMVLDIANTGVARGKIYLARQKKLAIPQGWAINAAGEPTTDPEEALGGVTLPMAEHKGYAIAVMMDMLSGVLSGSAFGIGVTGPYQAKKRGGTGHFIIALNIAAFQSLDAFGKRMEQLIAELKAVPLAKGYDEIVYPGELEARNDLCDRRDGLRLPDDTMRDLTKLADAFGCASQLPTKNVSS</sequence>
<dbReference type="SUPFAM" id="SSF89733">
    <property type="entry name" value="L-sulfolactate dehydrogenase-like"/>
    <property type="match status" value="1"/>
</dbReference>
<reference evidence="3 4" key="1">
    <citation type="journal article" date="2012" name="Stand. Genomic Sci.">
        <title>Complete genome sequence of the facultatively chemolithoautotrophic and methylotrophic alpha Proteobacterium Starkeya novella type strain (ATCC 8093(T)).</title>
        <authorList>
            <person name="Kappler U."/>
            <person name="Davenport K."/>
            <person name="Beatson S."/>
            <person name="Lucas S."/>
            <person name="Lapidus A."/>
            <person name="Copeland A."/>
            <person name="Berry K.W."/>
            <person name="Glavina Del Rio T."/>
            <person name="Hammon N."/>
            <person name="Dalin E."/>
            <person name="Tice H."/>
            <person name="Pitluck S."/>
            <person name="Richardson P."/>
            <person name="Bruce D."/>
            <person name="Goodwin L.A."/>
            <person name="Han C."/>
            <person name="Tapia R."/>
            <person name="Detter J.C."/>
            <person name="Chang Y.J."/>
            <person name="Jeffries C.D."/>
            <person name="Land M."/>
            <person name="Hauser L."/>
            <person name="Kyrpides N.C."/>
            <person name="Goker M."/>
            <person name="Ivanova N."/>
            <person name="Klenk H.P."/>
            <person name="Woyke T."/>
        </authorList>
    </citation>
    <scope>NUCLEOTIDE SEQUENCE [LARGE SCALE GENOMIC DNA]</scope>
    <source>
        <strain evidence="4">ATCC 8093 / DSM 506 / JCM 20403 / CCM 1077 / IAM 12100 / NBRC 12443 / NCIMB 10456</strain>
    </source>
</reference>
<accession>D7A2R8</accession>
<dbReference type="Gene3D" id="1.10.1530.10">
    <property type="match status" value="1"/>
</dbReference>
<dbReference type="KEGG" id="sno:Snov_4339"/>
<keyword evidence="4" id="KW-1185">Reference proteome</keyword>
<name>D7A2R8_ANCN5</name>
<organism evidence="3 4">
    <name type="scientific">Ancylobacter novellus (strain ATCC 8093 / DSM 506 / JCM 20403 / CCM 1077 / IAM 12100 / NBRC 12443 / NCIMB 10456)</name>
    <name type="common">Starkeya novella</name>
    <dbReference type="NCBI Taxonomy" id="639283"/>
    <lineage>
        <taxon>Bacteria</taxon>
        <taxon>Pseudomonadati</taxon>
        <taxon>Pseudomonadota</taxon>
        <taxon>Alphaproteobacteria</taxon>
        <taxon>Hyphomicrobiales</taxon>
        <taxon>Xanthobacteraceae</taxon>
        <taxon>Ancylobacter</taxon>
    </lineage>
</organism>
<dbReference type="OrthoDB" id="9811519at2"/>
<dbReference type="PANTHER" id="PTHR11091:SF0">
    <property type="entry name" value="MALATE DEHYDROGENASE"/>
    <property type="match status" value="1"/>
</dbReference>
<dbReference type="InterPro" id="IPR036111">
    <property type="entry name" value="Mal/L-sulfo/L-lacto_DH-like_sf"/>
</dbReference>
<keyword evidence="2" id="KW-0560">Oxidoreductase</keyword>
<dbReference type="AlphaFoldDB" id="D7A2R8"/>
<dbReference type="RefSeq" id="WP_013169098.1">
    <property type="nucleotide sequence ID" value="NC_014217.1"/>
</dbReference>
<dbReference type="Gene3D" id="3.30.1370.60">
    <property type="entry name" value="Hypothetical oxidoreductase yiak, domain 2"/>
    <property type="match status" value="1"/>
</dbReference>
<dbReference type="InterPro" id="IPR043144">
    <property type="entry name" value="Mal/L-sulf/L-lact_DH-like_ah"/>
</dbReference>
<evidence type="ECO:0000313" key="4">
    <source>
        <dbReference type="Proteomes" id="UP000006633"/>
    </source>
</evidence>
<dbReference type="EMBL" id="CP002026">
    <property type="protein sequence ID" value="ADH91598.1"/>
    <property type="molecule type" value="Genomic_DNA"/>
</dbReference>
<dbReference type="PANTHER" id="PTHR11091">
    <property type="entry name" value="OXIDOREDUCTASE-RELATED"/>
    <property type="match status" value="1"/>
</dbReference>
<protein>
    <submittedName>
        <fullName evidence="3">Malate/L-lactate dehydrogenase</fullName>
    </submittedName>
</protein>
<dbReference type="HOGENOM" id="CLU_040452_2_0_5"/>
<evidence type="ECO:0000256" key="1">
    <source>
        <dbReference type="ARBA" id="ARBA00006056"/>
    </source>
</evidence>
<dbReference type="STRING" id="639283.Snov_4339"/>
<evidence type="ECO:0000313" key="3">
    <source>
        <dbReference type="EMBL" id="ADH91598.1"/>
    </source>
</evidence>
<proteinExistence type="inferred from homology"/>